<protein>
    <submittedName>
        <fullName evidence="2">GIY-YIG catalytic domain-containing protein</fullName>
    </submittedName>
</protein>
<dbReference type="Proteomes" id="UP000184612">
    <property type="component" value="Unassembled WGS sequence"/>
</dbReference>
<dbReference type="InterPro" id="IPR025579">
    <property type="entry name" value="DUF4357"/>
</dbReference>
<dbReference type="CDD" id="cd10447">
    <property type="entry name" value="GIY-YIG_unchar_2"/>
    <property type="match status" value="1"/>
</dbReference>
<gene>
    <name evidence="2" type="ORF">SAMN02745217_01985</name>
</gene>
<evidence type="ECO:0000313" key="2">
    <source>
        <dbReference type="EMBL" id="SHO48706.1"/>
    </source>
</evidence>
<proteinExistence type="predicted"/>
<reference evidence="2 3" key="1">
    <citation type="submission" date="2016-12" db="EMBL/GenBank/DDBJ databases">
        <authorList>
            <person name="Song W.-J."/>
            <person name="Kurnit D.M."/>
        </authorList>
    </citation>
    <scope>NUCLEOTIDE SEQUENCE [LARGE SCALE GENOMIC DNA]</scope>
    <source>
        <strain evidence="2 3">DSM 12503</strain>
    </source>
</reference>
<dbReference type="RefSeq" id="WP_073588674.1">
    <property type="nucleotide sequence ID" value="NZ_FRFD01000005.1"/>
</dbReference>
<dbReference type="OrthoDB" id="2656488at2"/>
<dbReference type="STRING" id="1121345.SAMN02745217_01985"/>
<dbReference type="EMBL" id="FRFD01000005">
    <property type="protein sequence ID" value="SHO48706.1"/>
    <property type="molecule type" value="Genomic_DNA"/>
</dbReference>
<feature type="domain" description="DUF4357" evidence="1">
    <location>
        <begin position="223"/>
        <end position="273"/>
    </location>
</feature>
<evidence type="ECO:0000259" key="1">
    <source>
        <dbReference type="Pfam" id="PF14267"/>
    </source>
</evidence>
<name>A0A1M7Y820_9FIRM</name>
<evidence type="ECO:0000313" key="3">
    <source>
        <dbReference type="Proteomes" id="UP000184612"/>
    </source>
</evidence>
<dbReference type="AlphaFoldDB" id="A0A1M7Y820"/>
<accession>A0A1M7Y820</accession>
<sequence>MNFGKSIRLFLIEGIPDGRWMCELSNWTGKAYKIPRTYVKSSCDRQELKNTGIYFLFGKDDESGIDQVYIGEAENIYSRLMQHLSEKDFWNECVVFISKDNNLNKAHVKYLENKIYTLAKEAGRYKLTNSNTPTLSSLSESDGAEMDEFIENAKLLLSAVGHKVLENATGSLLNGKSISKFYLESSGFKANGSPTSDGFVIYKGSKISNTVASSLTKSVISKRQNLIDTGIIDSNLTFTQDFLFSSPSIAAAIVVGYSINGRIAWKTTKGISLKEFES</sequence>
<organism evidence="2 3">
    <name type="scientific">Anaerocolumna xylanovorans DSM 12503</name>
    <dbReference type="NCBI Taxonomy" id="1121345"/>
    <lineage>
        <taxon>Bacteria</taxon>
        <taxon>Bacillati</taxon>
        <taxon>Bacillota</taxon>
        <taxon>Clostridia</taxon>
        <taxon>Lachnospirales</taxon>
        <taxon>Lachnospiraceae</taxon>
        <taxon>Anaerocolumna</taxon>
    </lineage>
</organism>
<keyword evidence="3" id="KW-1185">Reference proteome</keyword>
<dbReference type="Pfam" id="PF14267">
    <property type="entry name" value="DUF4357"/>
    <property type="match status" value="1"/>
</dbReference>